<accession>A0A410QH55</accession>
<keyword evidence="2" id="KW-1185">Reference proteome</keyword>
<sequence length="479" mass="56317">MIKERLKTLLLASLVCMSLFFTRKLWITVPENFVSSFKSDESAKVNYIFPDMLNPTKYVLNFNKKNHTVFYSDEEYKLWASSKEILKQVLSSENFEIVKVSDEEYVSDFNKRSLVFYFPEDINVYILAKVLDINKPNDITENVEEVNSIYLSMEKNSPFIILGKDGNYFKIYNFNIEMKNLRELFNGVEQNKDYTYYYSMRDTLEIDNNIYMPYEMINELPVLYVENEINIEDEEEIKNIVEGFFNKNIDYIREITEDNGSMIYIDNQKFLKIYKDGVLEYFCPLEKTVKKRNLYISLNSAADFISAHVSSPKGIYLSKVNEIKSDGNSGYGFTFKYKLKGYPVLLEKDDMNGFIYMEVFNDYVRTYKSLIRKDMNISVSSSKSDHKMLSAFDVLDLNYSYIEGKYIEDNDLKTKNKIEENLNIKIMNSIDDVYLAYLDPCKAERGEKLTAVWVIKISGRIYAFDVYTGQVVYEKFSKE</sequence>
<protein>
    <recommendedName>
        <fullName evidence="3">Regulatory protein YycH domain-containing protein</fullName>
    </recommendedName>
</protein>
<evidence type="ECO:0008006" key="3">
    <source>
        <dbReference type="Google" id="ProtNLM"/>
    </source>
</evidence>
<dbReference type="InterPro" id="IPR042274">
    <property type="entry name" value="YycH/YycI_2"/>
</dbReference>
<dbReference type="AlphaFoldDB" id="A0A410QH55"/>
<reference evidence="2" key="1">
    <citation type="submission" date="2019-01" db="EMBL/GenBank/DDBJ databases">
        <title>Draft genomes of a novel of Sporanaerobacter strains.</title>
        <authorList>
            <person name="Ma S."/>
        </authorList>
    </citation>
    <scope>NUCLEOTIDE SEQUENCE [LARGE SCALE GENOMIC DNA]</scope>
    <source>
        <strain evidence="2">NJN-17</strain>
    </source>
</reference>
<gene>
    <name evidence="1" type="ORF">EQM13_17815</name>
</gene>
<dbReference type="Gene3D" id="3.30.310.160">
    <property type="entry name" value="YycH protein, domain 2"/>
    <property type="match status" value="1"/>
</dbReference>
<dbReference type="RefSeq" id="WP_071141201.1">
    <property type="nucleotide sequence ID" value="NZ_CP035282.1"/>
</dbReference>
<dbReference type="EMBL" id="CP035282">
    <property type="protein sequence ID" value="QAT63286.1"/>
    <property type="molecule type" value="Genomic_DNA"/>
</dbReference>
<dbReference type="KEGG" id="spoa:EQM13_17815"/>
<organism evidence="1 2">
    <name type="scientific">Acidilutibacter cellobiosedens</name>
    <dbReference type="NCBI Taxonomy" id="2507161"/>
    <lineage>
        <taxon>Bacteria</taxon>
        <taxon>Bacillati</taxon>
        <taxon>Bacillota</taxon>
        <taxon>Tissierellia</taxon>
        <taxon>Tissierellales</taxon>
        <taxon>Acidilutibacteraceae</taxon>
        <taxon>Acidilutibacter</taxon>
    </lineage>
</organism>
<proteinExistence type="predicted"/>
<dbReference type="Proteomes" id="UP000287969">
    <property type="component" value="Chromosome"/>
</dbReference>
<evidence type="ECO:0000313" key="2">
    <source>
        <dbReference type="Proteomes" id="UP000287969"/>
    </source>
</evidence>
<name>A0A410QH55_9FIRM</name>
<dbReference type="OrthoDB" id="1696612at2"/>
<evidence type="ECO:0000313" key="1">
    <source>
        <dbReference type="EMBL" id="QAT63286.1"/>
    </source>
</evidence>